<reference evidence="2 3" key="1">
    <citation type="submission" date="2024-10" db="EMBL/GenBank/DDBJ databases">
        <title>The Natural Products Discovery Center: Release of the First 8490 Sequenced Strains for Exploring Actinobacteria Biosynthetic Diversity.</title>
        <authorList>
            <person name="Kalkreuter E."/>
            <person name="Kautsar S.A."/>
            <person name="Yang D."/>
            <person name="Bader C.D."/>
            <person name="Teijaro C.N."/>
            <person name="Fluegel L."/>
            <person name="Davis C.M."/>
            <person name="Simpson J.R."/>
            <person name="Lauterbach L."/>
            <person name="Steele A.D."/>
            <person name="Gui C."/>
            <person name="Meng S."/>
            <person name="Li G."/>
            <person name="Viehrig K."/>
            <person name="Ye F."/>
            <person name="Su P."/>
            <person name="Kiefer A.F."/>
            <person name="Nichols A."/>
            <person name="Cepeda A.J."/>
            <person name="Yan W."/>
            <person name="Fan B."/>
            <person name="Jiang Y."/>
            <person name="Adhikari A."/>
            <person name="Zheng C.-J."/>
            <person name="Schuster L."/>
            <person name="Cowan T.M."/>
            <person name="Smanski M.J."/>
            <person name="Chevrette M.G."/>
            <person name="De Carvalho L.P.S."/>
            <person name="Shen B."/>
        </authorList>
    </citation>
    <scope>NUCLEOTIDE SEQUENCE [LARGE SCALE GENOMIC DNA]</scope>
    <source>
        <strain evidence="2 3">NPDC002593</strain>
    </source>
</reference>
<sequence>MTAVTSADGGLRAPRPMLVHALAAGVDFERYFRWRRGRDGDPFAVRFPGFGGAVFTGTPEGAGEFFRAPVELLTPPLPNPIEPLVGSASLILARDQRHRRERALLTPAFHRSHIAHYANVIRDSAVEEQNGSGAGPAWRPGVRVDARAAARAITLRVITEVLFGDGSRSRRAEYTDAVVRFLNAFNGPLMLLPALRHSAFGHAPWDRFLAARDRLDALISAEVAARRTAGADRSGSDVLSTLLAARHDDGSAIEDADLRDQLRTLLVAGHETTATSLVWALYRLHRHPETLARLRTELADLDPDGDPAELSRLPYLDAVCQETLRLHPPVPIVLRRLTGPFTLRGAAMDAGDTMGIAVPLLHSDPRVWPDPEQFRPERFLDRRYGPAEFAPYGGGHRRCLGSTLADYELRIVLATLLMRTELALTRHYSRGRIPMSVPHNIATGPRSGITFIVVSYQGRVGDSHHNTM</sequence>
<comment type="similarity">
    <text evidence="1">Belongs to the cytochrome P450 family.</text>
</comment>
<evidence type="ECO:0000313" key="2">
    <source>
        <dbReference type="EMBL" id="MFF3568380.1"/>
    </source>
</evidence>
<dbReference type="RefSeq" id="WP_051193967.1">
    <property type="nucleotide sequence ID" value="NZ_JBIAQY010000003.1"/>
</dbReference>
<dbReference type="PRINTS" id="PR00385">
    <property type="entry name" value="P450"/>
</dbReference>
<dbReference type="Gene3D" id="1.10.630.10">
    <property type="entry name" value="Cytochrome P450"/>
    <property type="match status" value="1"/>
</dbReference>
<accession>A0ABW6RWI2</accession>
<dbReference type="Proteomes" id="UP001601992">
    <property type="component" value="Unassembled WGS sequence"/>
</dbReference>
<dbReference type="InterPro" id="IPR002401">
    <property type="entry name" value="Cyt_P450_E_grp-I"/>
</dbReference>
<evidence type="ECO:0000256" key="1">
    <source>
        <dbReference type="ARBA" id="ARBA00010617"/>
    </source>
</evidence>
<dbReference type="InterPro" id="IPR001128">
    <property type="entry name" value="Cyt_P450"/>
</dbReference>
<dbReference type="EMBL" id="JBIAQY010000003">
    <property type="protein sequence ID" value="MFF3568380.1"/>
    <property type="molecule type" value="Genomic_DNA"/>
</dbReference>
<dbReference type="InterPro" id="IPR050121">
    <property type="entry name" value="Cytochrome_P450_monoxygenase"/>
</dbReference>
<evidence type="ECO:0000313" key="3">
    <source>
        <dbReference type="Proteomes" id="UP001601992"/>
    </source>
</evidence>
<protein>
    <submittedName>
        <fullName evidence="2">Cytochrome P450</fullName>
    </submittedName>
</protein>
<name>A0ABW6RWI2_9NOCA</name>
<dbReference type="CDD" id="cd11053">
    <property type="entry name" value="CYP110-like"/>
    <property type="match status" value="1"/>
</dbReference>
<dbReference type="PANTHER" id="PTHR24305:SF166">
    <property type="entry name" value="CYTOCHROME P450 12A4, MITOCHONDRIAL-RELATED"/>
    <property type="match status" value="1"/>
</dbReference>
<dbReference type="SUPFAM" id="SSF48264">
    <property type="entry name" value="Cytochrome P450"/>
    <property type="match status" value="1"/>
</dbReference>
<dbReference type="PANTHER" id="PTHR24305">
    <property type="entry name" value="CYTOCHROME P450"/>
    <property type="match status" value="1"/>
</dbReference>
<proteinExistence type="inferred from homology"/>
<comment type="caution">
    <text evidence="2">The sequence shown here is derived from an EMBL/GenBank/DDBJ whole genome shotgun (WGS) entry which is preliminary data.</text>
</comment>
<keyword evidence="3" id="KW-1185">Reference proteome</keyword>
<dbReference type="InterPro" id="IPR036396">
    <property type="entry name" value="Cyt_P450_sf"/>
</dbReference>
<dbReference type="PRINTS" id="PR00463">
    <property type="entry name" value="EP450I"/>
</dbReference>
<dbReference type="Pfam" id="PF00067">
    <property type="entry name" value="p450"/>
    <property type="match status" value="1"/>
</dbReference>
<organism evidence="2 3">
    <name type="scientific">Nocardia jiangxiensis</name>
    <dbReference type="NCBI Taxonomy" id="282685"/>
    <lineage>
        <taxon>Bacteria</taxon>
        <taxon>Bacillati</taxon>
        <taxon>Actinomycetota</taxon>
        <taxon>Actinomycetes</taxon>
        <taxon>Mycobacteriales</taxon>
        <taxon>Nocardiaceae</taxon>
        <taxon>Nocardia</taxon>
    </lineage>
</organism>
<gene>
    <name evidence="2" type="ORF">ACFYXQ_11470</name>
</gene>